<dbReference type="EMBL" id="JZUY01000017">
    <property type="protein sequence ID" value="KLC11508.1"/>
    <property type="molecule type" value="Genomic_DNA"/>
</dbReference>
<gene>
    <name evidence="1" type="ORF">XP315_00630</name>
</gene>
<organism evidence="1 2">
    <name type="scientific">Xanthomonas perforans</name>
    <dbReference type="NCBI Taxonomy" id="442694"/>
    <lineage>
        <taxon>Bacteria</taxon>
        <taxon>Pseudomonadati</taxon>
        <taxon>Pseudomonadota</taxon>
        <taxon>Gammaproteobacteria</taxon>
        <taxon>Lysobacterales</taxon>
        <taxon>Lysobacteraceae</taxon>
        <taxon>Xanthomonas</taxon>
    </lineage>
</organism>
<evidence type="ECO:0000313" key="2">
    <source>
        <dbReference type="Proteomes" id="UP000035369"/>
    </source>
</evidence>
<accession>A0ABR5EY45</accession>
<proteinExistence type="predicted"/>
<sequence>MTSCMRHWRIAVARCAQIKEYLMTSFDRQAVLRLSETLHSACSEHFSISPHRIREATIRAFGFNSEAAWLAHIDQKPDWIGINFDMLTFVMELAQMTKSWPTAEAVGALASGVRLTLNIAFDPSRQHPRYTNTTYELHAAFSGLDGHVWARPPVVVLPEFFSGKPGDVFRREKFRVDSSWQHRSFPDNELHQEKGQAFGRNILTARLIDNEWQGGLFVYDPEDQKDDRNVRKNAHAALSRAVLASVLPGFRCRVYRPNQYDQRARRVEMFLDPSILAQLHGVDLIFKVPQIGGWRAHVIHPHRYAGLNEVPDEPSGRLHDGFWACDLYFHPGHSGVEQASDFDLKMAFYGVMRERLREMLGNAAHRL</sequence>
<comment type="caution">
    <text evidence="1">The sequence shown here is derived from an EMBL/GenBank/DDBJ whole genome shotgun (WGS) entry which is preliminary data.</text>
</comment>
<protein>
    <submittedName>
        <fullName evidence="1">Uncharacterized protein</fullName>
    </submittedName>
</protein>
<evidence type="ECO:0000313" key="1">
    <source>
        <dbReference type="EMBL" id="KLC11508.1"/>
    </source>
</evidence>
<keyword evidence="2" id="KW-1185">Reference proteome</keyword>
<reference evidence="1 2" key="1">
    <citation type="submission" date="2015-02" db="EMBL/GenBank/DDBJ databases">
        <title>Whole genome sequencing of multiple isolates of three species of pepper and tomato-infecting xanthomonads reveals genetic diversity in field strains and pinpoints effectors responsible for host specificity.</title>
        <authorList>
            <person name="Schwartz A."/>
            <person name="Dahlbeck D."/>
            <person name="Staskawicz B."/>
            <person name="Bart R."/>
            <person name="Potnis N."/>
            <person name="Minsavage G."/>
            <person name="Timilsina S."/>
            <person name="Goss E."/>
            <person name="Jones J."/>
            <person name="Vallad G."/>
            <person name="Barak J."/>
            <person name="Miller S."/>
            <person name="Ritchie D."/>
            <person name="Martins J.Jr."/>
            <person name="Patane J.S."/>
            <person name="Setubal J.C."/>
        </authorList>
    </citation>
    <scope>NUCLEOTIDE SEQUENCE [LARGE SCALE GENOMIC DNA]</scope>
    <source>
        <strain evidence="1 2">Xp3-15</strain>
    </source>
</reference>
<dbReference type="Proteomes" id="UP000035369">
    <property type="component" value="Unassembled WGS sequence"/>
</dbReference>
<name>A0ABR5EY45_XANPE</name>